<reference evidence="6" key="1">
    <citation type="journal article" date="2021" name="Front. Microbiol.">
        <title>Comprehensive Comparative Genomics and Phenotyping of Methylobacterium Species.</title>
        <authorList>
            <person name="Alessa O."/>
            <person name="Ogura Y."/>
            <person name="Fujitani Y."/>
            <person name="Takami H."/>
            <person name="Hayashi T."/>
            <person name="Sahin N."/>
            <person name="Tani A."/>
        </authorList>
    </citation>
    <scope>NUCLEOTIDE SEQUENCE</scope>
    <source>
        <strain evidence="6">DSM 23632</strain>
    </source>
</reference>
<keyword evidence="2" id="KW-0677">Repeat</keyword>
<dbReference type="PROSITE" id="PS50893">
    <property type="entry name" value="ABC_TRANSPORTER_2"/>
    <property type="match status" value="2"/>
</dbReference>
<feature type="domain" description="ABC transporter" evidence="5">
    <location>
        <begin position="325"/>
        <end position="539"/>
    </location>
</feature>
<dbReference type="InterPro" id="IPR032781">
    <property type="entry name" value="ABC_tran_Xtn"/>
</dbReference>
<sequence>MIRLEKIGKQNGRQIVFIEASAALQKGEKAGLVGPNGAGKTTLFRMMTGEEEPDEGLVATDRGVTIGYFSQDVGEMAGRSVVAEVMDGAGPVSVVGAELKELETALADPERLSEMEALIERYGEVQARFEELDGYALEGRAYEVLSGLSFSQEMMDGDVGRLSGGWKMRVALARILLMNPDVMLLDEPSNHLDLESLIWLEAFLKNYDGALLMTSHDREFMNRIVTKVVEIDGGALTTYSGDYAFYEQQRALNESQQQAQFERQQAMLAKEIKFIERFKARASHAAQVQSRVKKLDKIERVEPPKRRQSVAFDFQPAPRSGDDVAMLRNVHKRYGSRSIYEGLDFSVRRKERWCVMGINGAGKSTLLKLVTGTAKPDAGTVTVGGSVKLGYFAQHAMDLLDGDLTVFQDLEATFPQAGQGSLRALAGAFGFSGDDVEKRCRVLSGGEKARLVMAKMLYDPPNFLVLDEPTNHLDIATKEMLIGALSSYEGTMLFVSHDRRFLAALSNRLLELTPEGIHLYGGGYTEYVARTGQEAPGLRS</sequence>
<proteinExistence type="inferred from homology"/>
<dbReference type="PANTHER" id="PTHR19211">
    <property type="entry name" value="ATP-BINDING TRANSPORT PROTEIN-RELATED"/>
    <property type="match status" value="1"/>
</dbReference>
<gene>
    <name evidence="6" type="primary">yheS_2</name>
    <name evidence="6" type="ORF">MPOCJGCO_2484</name>
</gene>
<dbReference type="SMART" id="SM00382">
    <property type="entry name" value="AAA"/>
    <property type="match status" value="2"/>
</dbReference>
<dbReference type="RefSeq" id="WP_238182936.1">
    <property type="nucleotide sequence ID" value="NZ_BPRB01000127.1"/>
</dbReference>
<evidence type="ECO:0000313" key="7">
    <source>
        <dbReference type="Proteomes" id="UP001055057"/>
    </source>
</evidence>
<evidence type="ECO:0000256" key="4">
    <source>
        <dbReference type="ARBA" id="ARBA00022840"/>
    </source>
</evidence>
<keyword evidence="3" id="KW-0547">Nucleotide-binding</keyword>
<dbReference type="InterPro" id="IPR003593">
    <property type="entry name" value="AAA+_ATPase"/>
</dbReference>
<dbReference type="InterPro" id="IPR050611">
    <property type="entry name" value="ABCF"/>
</dbReference>
<dbReference type="SUPFAM" id="SSF52540">
    <property type="entry name" value="P-loop containing nucleoside triphosphate hydrolases"/>
    <property type="match status" value="2"/>
</dbReference>
<dbReference type="Pfam" id="PF00005">
    <property type="entry name" value="ABC_tran"/>
    <property type="match status" value="2"/>
</dbReference>
<evidence type="ECO:0000259" key="5">
    <source>
        <dbReference type="PROSITE" id="PS50893"/>
    </source>
</evidence>
<accession>A0ABQ4TYQ7</accession>
<dbReference type="PROSITE" id="PS00211">
    <property type="entry name" value="ABC_TRANSPORTER_1"/>
    <property type="match status" value="2"/>
</dbReference>
<dbReference type="Proteomes" id="UP001055057">
    <property type="component" value="Unassembled WGS sequence"/>
</dbReference>
<dbReference type="InterPro" id="IPR027417">
    <property type="entry name" value="P-loop_NTPase"/>
</dbReference>
<comment type="caution">
    <text evidence="6">The sequence shown here is derived from an EMBL/GenBank/DDBJ whole genome shotgun (WGS) entry which is preliminary data.</text>
</comment>
<feature type="domain" description="ABC transporter" evidence="5">
    <location>
        <begin position="2"/>
        <end position="258"/>
    </location>
</feature>
<dbReference type="Gene3D" id="3.40.50.300">
    <property type="entry name" value="P-loop containing nucleotide triphosphate hydrolases"/>
    <property type="match status" value="2"/>
</dbReference>
<evidence type="ECO:0000313" key="6">
    <source>
        <dbReference type="EMBL" id="GJE60373.1"/>
    </source>
</evidence>
<evidence type="ECO:0000256" key="3">
    <source>
        <dbReference type="ARBA" id="ARBA00022741"/>
    </source>
</evidence>
<comment type="similarity">
    <text evidence="1">Belongs to the ABC transporter superfamily.</text>
</comment>
<dbReference type="InterPro" id="IPR017871">
    <property type="entry name" value="ABC_transporter-like_CS"/>
</dbReference>
<dbReference type="PANTHER" id="PTHR19211:SF14">
    <property type="entry name" value="ATP-BINDING CASSETTE SUB-FAMILY F MEMBER 1"/>
    <property type="match status" value="1"/>
</dbReference>
<dbReference type="Pfam" id="PF12848">
    <property type="entry name" value="ABC_tran_Xtn"/>
    <property type="match status" value="1"/>
</dbReference>
<evidence type="ECO:0000256" key="1">
    <source>
        <dbReference type="ARBA" id="ARBA00005417"/>
    </source>
</evidence>
<evidence type="ECO:0000256" key="2">
    <source>
        <dbReference type="ARBA" id="ARBA00022737"/>
    </source>
</evidence>
<organism evidence="6 7">
    <name type="scientific">Methylobacterium trifolii</name>
    <dbReference type="NCBI Taxonomy" id="1003092"/>
    <lineage>
        <taxon>Bacteria</taxon>
        <taxon>Pseudomonadati</taxon>
        <taxon>Pseudomonadota</taxon>
        <taxon>Alphaproteobacteria</taxon>
        <taxon>Hyphomicrobiales</taxon>
        <taxon>Methylobacteriaceae</taxon>
        <taxon>Methylobacterium</taxon>
    </lineage>
</organism>
<keyword evidence="7" id="KW-1185">Reference proteome</keyword>
<name>A0ABQ4TYQ7_9HYPH</name>
<protein>
    <submittedName>
        <fullName evidence="6">ABC transporter ATP-binding protein YheS</fullName>
    </submittedName>
</protein>
<dbReference type="EMBL" id="BPRB01000127">
    <property type="protein sequence ID" value="GJE60373.1"/>
    <property type="molecule type" value="Genomic_DNA"/>
</dbReference>
<keyword evidence="4 6" id="KW-0067">ATP-binding</keyword>
<dbReference type="GO" id="GO:0005524">
    <property type="term" value="F:ATP binding"/>
    <property type="evidence" value="ECO:0007669"/>
    <property type="project" value="UniProtKB-KW"/>
</dbReference>
<reference evidence="6" key="2">
    <citation type="submission" date="2021-08" db="EMBL/GenBank/DDBJ databases">
        <authorList>
            <person name="Tani A."/>
            <person name="Ola A."/>
            <person name="Ogura Y."/>
            <person name="Katsura K."/>
            <person name="Hayashi T."/>
        </authorList>
    </citation>
    <scope>NUCLEOTIDE SEQUENCE</scope>
    <source>
        <strain evidence="6">DSM 23632</strain>
    </source>
</reference>
<dbReference type="InterPro" id="IPR003439">
    <property type="entry name" value="ABC_transporter-like_ATP-bd"/>
</dbReference>
<dbReference type="CDD" id="cd03221">
    <property type="entry name" value="ABCF_EF-3"/>
    <property type="match status" value="2"/>
</dbReference>